<dbReference type="AlphaFoldDB" id="S9V846"/>
<evidence type="ECO:0000259" key="1">
    <source>
        <dbReference type="Pfam" id="PF26020"/>
    </source>
</evidence>
<dbReference type="EMBL" id="ATMH01000295">
    <property type="protein sequence ID" value="EPY37003.1"/>
    <property type="molecule type" value="Genomic_DNA"/>
</dbReference>
<reference evidence="2 3" key="1">
    <citation type="journal article" date="2013" name="PLoS ONE">
        <title>Predicting the Proteins of Angomonas deanei, Strigomonas culicis and Their Respective Endosymbionts Reveals New Aspects of the Trypanosomatidae Family.</title>
        <authorList>
            <person name="Motta M.C."/>
            <person name="Martins A.C."/>
            <person name="de Souza S.S."/>
            <person name="Catta-Preta C.M."/>
            <person name="Silva R."/>
            <person name="Klein C.C."/>
            <person name="de Almeida L.G."/>
            <person name="de Lima Cunha O."/>
            <person name="Ciapina L.P."/>
            <person name="Brocchi M."/>
            <person name="Colabardini A.C."/>
            <person name="de Araujo Lima B."/>
            <person name="Machado C.R."/>
            <person name="de Almeida Soares C.M."/>
            <person name="Probst C.M."/>
            <person name="de Menezes C.B."/>
            <person name="Thompson C.E."/>
            <person name="Bartholomeu D.C."/>
            <person name="Gradia D.F."/>
            <person name="Pavoni D.P."/>
            <person name="Grisard E.C."/>
            <person name="Fantinatti-Garboggini F."/>
            <person name="Marchini F.K."/>
            <person name="Rodrigues-Luiz G.F."/>
            <person name="Wagner G."/>
            <person name="Goldman G.H."/>
            <person name="Fietto J.L."/>
            <person name="Elias M.C."/>
            <person name="Goldman M.H."/>
            <person name="Sagot M.F."/>
            <person name="Pereira M."/>
            <person name="Stoco P.H."/>
            <person name="de Mendonca-Neto R.P."/>
            <person name="Teixeira S.M."/>
            <person name="Maciel T.E."/>
            <person name="de Oliveira Mendes T.A."/>
            <person name="Urmenyi T.P."/>
            <person name="de Souza W."/>
            <person name="Schenkman S."/>
            <person name="de Vasconcelos A.T."/>
        </authorList>
    </citation>
    <scope>NUCLEOTIDE SEQUENCE [LARGE SCALE GENOMIC DNA]</scope>
</reference>
<dbReference type="InterPro" id="IPR058820">
    <property type="entry name" value="LRR_16"/>
</dbReference>
<evidence type="ECO:0000313" key="3">
    <source>
        <dbReference type="Proteomes" id="UP000015354"/>
    </source>
</evidence>
<sequence>MDLSHCYMEQTAPYVLAGLFTSPHLAEIRWVTSLRLDGNYFANAGLSYLLSVMSTANEVKPIFPSLEQLYLNNMNLDATSVSGILFFLFPVDPVASKRFHSHKPPVSNEFVPQGKEGPQGELFPSLSILSLNDNPGLGQDGFEAVLTHLLSSHYKVHNLGSLDLSRCGIPAHCTKQLKQFLKDLKHTIDAGVYPIVPQRLVLLGNTLDTVKEKPPVSQVEIVM</sequence>
<dbReference type="Gene3D" id="3.80.10.10">
    <property type="entry name" value="Ribonuclease Inhibitor"/>
    <property type="match status" value="1"/>
</dbReference>
<evidence type="ECO:0000313" key="2">
    <source>
        <dbReference type="EMBL" id="EPY37003.1"/>
    </source>
</evidence>
<dbReference type="OrthoDB" id="272279at2759"/>
<organism evidence="2 3">
    <name type="scientific">Strigomonas culicis</name>
    <dbReference type="NCBI Taxonomy" id="28005"/>
    <lineage>
        <taxon>Eukaryota</taxon>
        <taxon>Discoba</taxon>
        <taxon>Euglenozoa</taxon>
        <taxon>Kinetoplastea</taxon>
        <taxon>Metakinetoplastina</taxon>
        <taxon>Trypanosomatida</taxon>
        <taxon>Trypanosomatidae</taxon>
        <taxon>Strigomonadinae</taxon>
        <taxon>Strigomonas</taxon>
    </lineage>
</organism>
<comment type="caution">
    <text evidence="2">The sequence shown here is derived from an EMBL/GenBank/DDBJ whole genome shotgun (WGS) entry which is preliminary data.</text>
</comment>
<proteinExistence type="predicted"/>
<keyword evidence="3" id="KW-1185">Reference proteome</keyword>
<name>S9V846_9TRYP</name>
<dbReference type="Proteomes" id="UP000015354">
    <property type="component" value="Unassembled WGS sequence"/>
</dbReference>
<accession>S9V846</accession>
<dbReference type="InterPro" id="IPR032675">
    <property type="entry name" value="LRR_dom_sf"/>
</dbReference>
<dbReference type="Pfam" id="PF26020">
    <property type="entry name" value="LRR_16"/>
    <property type="match status" value="1"/>
</dbReference>
<feature type="domain" description="Leucine-rich" evidence="1">
    <location>
        <begin position="1"/>
        <end position="207"/>
    </location>
</feature>
<dbReference type="SUPFAM" id="SSF52047">
    <property type="entry name" value="RNI-like"/>
    <property type="match status" value="1"/>
</dbReference>
<gene>
    <name evidence="2" type="ORF">STCU_00295</name>
</gene>
<protein>
    <recommendedName>
        <fullName evidence="1">Leucine-rich domain-containing protein</fullName>
    </recommendedName>
</protein>